<dbReference type="OrthoDB" id="199913at2759"/>
<proteinExistence type="inferred from homology"/>
<evidence type="ECO:0000259" key="6">
    <source>
        <dbReference type="Pfam" id="PF00151"/>
    </source>
</evidence>
<dbReference type="Pfam" id="PF00151">
    <property type="entry name" value="Lipase"/>
    <property type="match status" value="1"/>
</dbReference>
<feature type="signal peptide" evidence="5">
    <location>
        <begin position="1"/>
        <end position="20"/>
    </location>
</feature>
<dbReference type="PANTHER" id="PTHR11610:SF173">
    <property type="entry name" value="LIPASE DOMAIN-CONTAINING PROTEIN-RELATED"/>
    <property type="match status" value="1"/>
</dbReference>
<evidence type="ECO:0000256" key="5">
    <source>
        <dbReference type="SAM" id="SignalP"/>
    </source>
</evidence>
<evidence type="ECO:0000256" key="4">
    <source>
        <dbReference type="RuleBase" id="RU004262"/>
    </source>
</evidence>
<name>A0A9N9Q7X5_9CUCU</name>
<comment type="similarity">
    <text evidence="2 4">Belongs to the AB hydrolase superfamily. Lipase family.</text>
</comment>
<evidence type="ECO:0000256" key="1">
    <source>
        <dbReference type="ARBA" id="ARBA00004613"/>
    </source>
</evidence>
<accession>A0A9N9Q7X5</accession>
<dbReference type="GO" id="GO:0016042">
    <property type="term" value="P:lipid catabolic process"/>
    <property type="evidence" value="ECO:0007669"/>
    <property type="project" value="TreeGrafter"/>
</dbReference>
<evidence type="ECO:0000256" key="2">
    <source>
        <dbReference type="ARBA" id="ARBA00010701"/>
    </source>
</evidence>
<dbReference type="SUPFAM" id="SSF53474">
    <property type="entry name" value="alpha/beta-Hydrolases"/>
    <property type="match status" value="1"/>
</dbReference>
<dbReference type="InterPro" id="IPR033906">
    <property type="entry name" value="Lipase_N"/>
</dbReference>
<dbReference type="GO" id="GO:0005615">
    <property type="term" value="C:extracellular space"/>
    <property type="evidence" value="ECO:0007669"/>
    <property type="project" value="TreeGrafter"/>
</dbReference>
<feature type="domain" description="Lipase" evidence="6">
    <location>
        <begin position="25"/>
        <end position="292"/>
    </location>
</feature>
<keyword evidence="5" id="KW-0732">Signal</keyword>
<comment type="subcellular location">
    <subcellularLocation>
        <location evidence="1">Secreted</location>
    </subcellularLocation>
</comment>
<dbReference type="PRINTS" id="PR00825">
    <property type="entry name" value="DOLALLERGEN"/>
</dbReference>
<dbReference type="PANTHER" id="PTHR11610">
    <property type="entry name" value="LIPASE"/>
    <property type="match status" value="1"/>
</dbReference>
<sequence length="295" mass="32810">MKYLWCFSLAFICLLVRGEAKINPGDVSFIYYSKHHRNGYFLNHESDLHKVFNRQLPTIVLVHGWQDNYEADSNSFVRDAILLKLDANIIKVDWSPLSEKGYFTARDAVPFVGRLAAKLLDNISNKFGYSLRRVTMVGFSLGAHVCATIGKTLNGKIGVLTALDPAGPFISPTDRNYCVHKTDAQYVQVIHTNGGTLGMSAPIGHSDFYPNGGSRQPGCGLDLLGGCSHNRAWEYFAESINNNTFFATRCDSWRNYADGSCRGERRLMGSLKTVDVFAKGTFYLTTNSAPPYGQH</sequence>
<gene>
    <name evidence="7" type="ORF">CEUTPL_LOCUS45</name>
</gene>
<dbReference type="Proteomes" id="UP001152799">
    <property type="component" value="Chromosome 1"/>
</dbReference>
<keyword evidence="3" id="KW-0964">Secreted</keyword>
<organism evidence="7 8">
    <name type="scientific">Ceutorhynchus assimilis</name>
    <name type="common">cabbage seed weevil</name>
    <dbReference type="NCBI Taxonomy" id="467358"/>
    <lineage>
        <taxon>Eukaryota</taxon>
        <taxon>Metazoa</taxon>
        <taxon>Ecdysozoa</taxon>
        <taxon>Arthropoda</taxon>
        <taxon>Hexapoda</taxon>
        <taxon>Insecta</taxon>
        <taxon>Pterygota</taxon>
        <taxon>Neoptera</taxon>
        <taxon>Endopterygota</taxon>
        <taxon>Coleoptera</taxon>
        <taxon>Polyphaga</taxon>
        <taxon>Cucujiformia</taxon>
        <taxon>Curculionidae</taxon>
        <taxon>Ceutorhynchinae</taxon>
        <taxon>Ceutorhynchus</taxon>
    </lineage>
</organism>
<dbReference type="CDD" id="cd00707">
    <property type="entry name" value="Pancreat_lipase_like"/>
    <property type="match status" value="1"/>
</dbReference>
<evidence type="ECO:0000313" key="7">
    <source>
        <dbReference type="EMBL" id="CAG9759292.1"/>
    </source>
</evidence>
<dbReference type="InterPro" id="IPR029058">
    <property type="entry name" value="AB_hydrolase_fold"/>
</dbReference>
<reference evidence="7" key="1">
    <citation type="submission" date="2022-01" db="EMBL/GenBank/DDBJ databases">
        <authorList>
            <person name="King R."/>
        </authorList>
    </citation>
    <scope>NUCLEOTIDE SEQUENCE</scope>
</reference>
<protein>
    <recommendedName>
        <fullName evidence="6">Lipase domain-containing protein</fullName>
    </recommendedName>
</protein>
<dbReference type="GO" id="GO:0016298">
    <property type="term" value="F:lipase activity"/>
    <property type="evidence" value="ECO:0007669"/>
    <property type="project" value="InterPro"/>
</dbReference>
<dbReference type="AlphaFoldDB" id="A0A9N9Q7X5"/>
<dbReference type="Gene3D" id="3.40.50.1820">
    <property type="entry name" value="alpha/beta hydrolase"/>
    <property type="match status" value="1"/>
</dbReference>
<dbReference type="InterPro" id="IPR013818">
    <property type="entry name" value="Lipase"/>
</dbReference>
<evidence type="ECO:0000256" key="3">
    <source>
        <dbReference type="ARBA" id="ARBA00022525"/>
    </source>
</evidence>
<feature type="chain" id="PRO_5040242004" description="Lipase domain-containing protein" evidence="5">
    <location>
        <begin position="21"/>
        <end position="295"/>
    </location>
</feature>
<evidence type="ECO:0000313" key="8">
    <source>
        <dbReference type="Proteomes" id="UP001152799"/>
    </source>
</evidence>
<keyword evidence="8" id="KW-1185">Reference proteome</keyword>
<dbReference type="EMBL" id="OU892277">
    <property type="protein sequence ID" value="CAG9759292.1"/>
    <property type="molecule type" value="Genomic_DNA"/>
</dbReference>
<dbReference type="InterPro" id="IPR002334">
    <property type="entry name" value="Allerg_PlipaseA1"/>
</dbReference>
<dbReference type="InterPro" id="IPR000734">
    <property type="entry name" value="TAG_lipase"/>
</dbReference>